<evidence type="ECO:0000256" key="1">
    <source>
        <dbReference type="SAM" id="Phobius"/>
    </source>
</evidence>
<evidence type="ECO:0000313" key="2">
    <source>
        <dbReference type="EMBL" id="EFO26109.1"/>
    </source>
</evidence>
<dbReference type="OrthoDB" id="5855077at2759"/>
<protein>
    <submittedName>
        <fullName evidence="2">Uncharacterized protein</fullName>
    </submittedName>
</protein>
<keyword evidence="1" id="KW-0472">Membrane</keyword>
<dbReference type="InParanoid" id="A0A1S0U6R0"/>
<dbReference type="GeneID" id="9939762"/>
<reference evidence="2" key="1">
    <citation type="submission" date="2012-04" db="EMBL/GenBank/DDBJ databases">
        <title>The Genome Sequence of Loa loa.</title>
        <authorList>
            <consortium name="The Broad Institute Genome Sequencing Platform"/>
            <consortium name="Broad Institute Genome Sequencing Center for Infectious Disease"/>
            <person name="Nutman T.B."/>
            <person name="Fink D.L."/>
            <person name="Russ C."/>
            <person name="Young S."/>
            <person name="Zeng Q."/>
            <person name="Gargeya S."/>
            <person name="Alvarado L."/>
            <person name="Berlin A."/>
            <person name="Chapman S.B."/>
            <person name="Chen Z."/>
            <person name="Freedman E."/>
            <person name="Gellesch M."/>
            <person name="Goldberg J."/>
            <person name="Griggs A."/>
            <person name="Gujja S."/>
            <person name="Heilman E.R."/>
            <person name="Heiman D."/>
            <person name="Howarth C."/>
            <person name="Mehta T."/>
            <person name="Neiman D."/>
            <person name="Pearson M."/>
            <person name="Roberts A."/>
            <person name="Saif S."/>
            <person name="Shea T."/>
            <person name="Shenoy N."/>
            <person name="Sisk P."/>
            <person name="Stolte C."/>
            <person name="Sykes S."/>
            <person name="White J."/>
            <person name="Yandava C."/>
            <person name="Haas B."/>
            <person name="Henn M.R."/>
            <person name="Nusbaum C."/>
            <person name="Birren B."/>
        </authorList>
    </citation>
    <scope>NUCLEOTIDE SEQUENCE [LARGE SCALE GENOMIC DNA]</scope>
</reference>
<dbReference type="CTD" id="9939762"/>
<keyword evidence="1" id="KW-1133">Transmembrane helix</keyword>
<name>A0A1S0U6R0_LOALO</name>
<feature type="transmembrane region" description="Helical" evidence="1">
    <location>
        <begin position="41"/>
        <end position="59"/>
    </location>
</feature>
<feature type="transmembrane region" description="Helical" evidence="1">
    <location>
        <begin position="6"/>
        <end position="29"/>
    </location>
</feature>
<dbReference type="AlphaFoldDB" id="A0A1S0U6R0"/>
<keyword evidence="1" id="KW-0812">Transmembrane</keyword>
<organism evidence="2">
    <name type="scientific">Loa loa</name>
    <name type="common">Eye worm</name>
    <name type="synonym">Filaria loa</name>
    <dbReference type="NCBI Taxonomy" id="7209"/>
    <lineage>
        <taxon>Eukaryota</taxon>
        <taxon>Metazoa</taxon>
        <taxon>Ecdysozoa</taxon>
        <taxon>Nematoda</taxon>
        <taxon>Chromadorea</taxon>
        <taxon>Rhabditida</taxon>
        <taxon>Spirurina</taxon>
        <taxon>Spiruromorpha</taxon>
        <taxon>Filarioidea</taxon>
        <taxon>Onchocercidae</taxon>
        <taxon>Loa</taxon>
    </lineage>
</organism>
<dbReference type="KEGG" id="loa:LOAG_02377"/>
<dbReference type="EMBL" id="JH712371">
    <property type="protein sequence ID" value="EFO26109.1"/>
    <property type="molecule type" value="Genomic_DNA"/>
</dbReference>
<feature type="transmembrane region" description="Helical" evidence="1">
    <location>
        <begin position="165"/>
        <end position="194"/>
    </location>
</feature>
<sequence length="224" mass="25780">MQWIDLLQYLPISLILITFIILGLNHLCFTSFISPTNFQQLPILGILCIIFDGLANHIYYFVDIILSGDYLSFDSWTAFYLGILNGLHLLITSPLLYQQYFSLSSCRRLRESLVIHVGLFGLLISAILMSPYLFNDKINWFCPRNSFSIFDMSQENMPPEIDNGLFPFLITALLSLITSFAIILTQLALINLIWEDFLRLSLIRRSLQQQIVSIQVSLLQFVDL</sequence>
<feature type="transmembrane region" description="Helical" evidence="1">
    <location>
        <begin position="113"/>
        <end position="134"/>
    </location>
</feature>
<accession>A0A1S0U6R0</accession>
<gene>
    <name evidence="2" type="ORF">LOAG_02377</name>
</gene>
<feature type="transmembrane region" description="Helical" evidence="1">
    <location>
        <begin position="79"/>
        <end position="101"/>
    </location>
</feature>
<proteinExistence type="predicted"/>
<dbReference type="RefSeq" id="XP_003137963.1">
    <property type="nucleotide sequence ID" value="XM_003137915.1"/>
</dbReference>